<protein>
    <submittedName>
        <fullName evidence="1 2">Uncharacterized protein</fullName>
    </submittedName>
</protein>
<dbReference type="EMBL" id="ADBL01001510">
    <property type="status" value="NOT_ANNOTATED_CDS"/>
    <property type="molecule type" value="Genomic_DNA"/>
</dbReference>
<dbReference type="AlphaFoldDB" id="A0A0C4E1L4"/>
<dbReference type="VEuPathDB" id="FungiDB:MAPG_06278"/>
<reference evidence="2" key="5">
    <citation type="submission" date="2015-06" db="UniProtKB">
        <authorList>
            <consortium name="EnsemblFungi"/>
        </authorList>
    </citation>
    <scope>IDENTIFICATION</scope>
    <source>
        <strain evidence="2">ATCC 64411</strain>
    </source>
</reference>
<dbReference type="EnsemblFungi" id="MAPG_06278T0">
    <property type="protein sequence ID" value="MAPG_06278T0"/>
    <property type="gene ID" value="MAPG_06278"/>
</dbReference>
<reference evidence="1" key="3">
    <citation type="submission" date="2011-03" db="EMBL/GenBank/DDBJ databases">
        <title>Annotation of Magnaporthe poae ATCC 64411.</title>
        <authorList>
            <person name="Ma L.-J."/>
            <person name="Dead R."/>
            <person name="Young S.K."/>
            <person name="Zeng Q."/>
            <person name="Gargeya S."/>
            <person name="Fitzgerald M."/>
            <person name="Haas B."/>
            <person name="Abouelleil A."/>
            <person name="Alvarado L."/>
            <person name="Arachchi H.M."/>
            <person name="Berlin A."/>
            <person name="Brown A."/>
            <person name="Chapman S.B."/>
            <person name="Chen Z."/>
            <person name="Dunbar C."/>
            <person name="Freedman E."/>
            <person name="Gearin G."/>
            <person name="Gellesch M."/>
            <person name="Goldberg J."/>
            <person name="Griggs A."/>
            <person name="Gujja S."/>
            <person name="Heiman D."/>
            <person name="Howarth C."/>
            <person name="Larson L."/>
            <person name="Lui A."/>
            <person name="MacDonald P.J.P."/>
            <person name="Mehta T."/>
            <person name="Montmayeur A."/>
            <person name="Murphy C."/>
            <person name="Neiman D."/>
            <person name="Pearson M."/>
            <person name="Priest M."/>
            <person name="Roberts A."/>
            <person name="Saif S."/>
            <person name="Shea T."/>
            <person name="Shenoy N."/>
            <person name="Sisk P."/>
            <person name="Stolte C."/>
            <person name="Sykes S."/>
            <person name="Yandava C."/>
            <person name="Wortman J."/>
            <person name="Nusbaum C."/>
            <person name="Birren B."/>
        </authorList>
    </citation>
    <scope>NUCLEOTIDE SEQUENCE</scope>
    <source>
        <strain evidence="1">ATCC 64411</strain>
    </source>
</reference>
<reference evidence="2" key="4">
    <citation type="journal article" date="2015" name="G3 (Bethesda)">
        <title>Genome sequences of three phytopathogenic species of the Magnaporthaceae family of fungi.</title>
        <authorList>
            <person name="Okagaki L.H."/>
            <person name="Nunes C.C."/>
            <person name="Sailsbery J."/>
            <person name="Clay B."/>
            <person name="Brown D."/>
            <person name="John T."/>
            <person name="Oh Y."/>
            <person name="Young N."/>
            <person name="Fitzgerald M."/>
            <person name="Haas B.J."/>
            <person name="Zeng Q."/>
            <person name="Young S."/>
            <person name="Adiconis X."/>
            <person name="Fan L."/>
            <person name="Levin J.Z."/>
            <person name="Mitchell T.K."/>
            <person name="Okubara P.A."/>
            <person name="Farman M.L."/>
            <person name="Kohn L.M."/>
            <person name="Birren B."/>
            <person name="Ma L.-J."/>
            <person name="Dean R.A."/>
        </authorList>
    </citation>
    <scope>NUCLEOTIDE SEQUENCE</scope>
    <source>
        <strain evidence="2">ATCC 64411 / 73-15</strain>
    </source>
</reference>
<evidence type="ECO:0000313" key="1">
    <source>
        <dbReference type="EMBL" id="KLU87277.1"/>
    </source>
</evidence>
<dbReference type="Proteomes" id="UP000011715">
    <property type="component" value="Unassembled WGS sequence"/>
</dbReference>
<accession>A0A0C4E1L4</accession>
<reference evidence="1" key="1">
    <citation type="submission" date="2010-05" db="EMBL/GenBank/DDBJ databases">
        <title>The Genome Sequence of Magnaporthe poae strain ATCC 64411.</title>
        <authorList>
            <consortium name="The Broad Institute Genome Sequencing Platform"/>
            <consortium name="Broad Institute Genome Sequencing Center for Infectious Disease"/>
            <person name="Ma L.-J."/>
            <person name="Dead R."/>
            <person name="Young S."/>
            <person name="Zeng Q."/>
            <person name="Koehrsen M."/>
            <person name="Alvarado L."/>
            <person name="Berlin A."/>
            <person name="Chapman S.B."/>
            <person name="Chen Z."/>
            <person name="Freedman E."/>
            <person name="Gellesch M."/>
            <person name="Goldberg J."/>
            <person name="Griggs A."/>
            <person name="Gujja S."/>
            <person name="Heilman E.R."/>
            <person name="Heiman D."/>
            <person name="Hepburn T."/>
            <person name="Howarth C."/>
            <person name="Jen D."/>
            <person name="Larson L."/>
            <person name="Mehta T."/>
            <person name="Neiman D."/>
            <person name="Pearson M."/>
            <person name="Roberts A."/>
            <person name="Saif S."/>
            <person name="Shea T."/>
            <person name="Shenoy N."/>
            <person name="Sisk P."/>
            <person name="Stolte C."/>
            <person name="Sykes S."/>
            <person name="Walk T."/>
            <person name="White J."/>
            <person name="Yandava C."/>
            <person name="Haas B."/>
            <person name="Nusbaum C."/>
            <person name="Birren B."/>
        </authorList>
    </citation>
    <scope>NUCLEOTIDE SEQUENCE</scope>
    <source>
        <strain evidence="1">ATCC 64411</strain>
    </source>
</reference>
<sequence length="159" mass="17139">MAAIKKLRGWKALQRSTTSSVLLWCAVDSAGAWLTRHHGPVEWSTSQEQGCFWPSGRASNGGGRPNQEGSTRQKDEYLGWLSSCPCRDARCVLAWQTNKLRVSGFFGGCSGAREAGAIDSLRDTTQLAGSLAPVLGRHTAAQLPLEQGPPLRPGQPPRL</sequence>
<gene>
    <name evidence="1" type="ORF">MAPG_06278</name>
</gene>
<evidence type="ECO:0000313" key="3">
    <source>
        <dbReference type="Proteomes" id="UP000011715"/>
    </source>
</evidence>
<organism evidence="2 3">
    <name type="scientific">Magnaporthiopsis poae (strain ATCC 64411 / 73-15)</name>
    <name type="common">Kentucky bluegrass fungus</name>
    <name type="synonym">Magnaporthe poae</name>
    <dbReference type="NCBI Taxonomy" id="644358"/>
    <lineage>
        <taxon>Eukaryota</taxon>
        <taxon>Fungi</taxon>
        <taxon>Dikarya</taxon>
        <taxon>Ascomycota</taxon>
        <taxon>Pezizomycotina</taxon>
        <taxon>Sordariomycetes</taxon>
        <taxon>Sordariomycetidae</taxon>
        <taxon>Magnaporthales</taxon>
        <taxon>Magnaporthaceae</taxon>
        <taxon>Magnaporthiopsis</taxon>
    </lineage>
</organism>
<proteinExistence type="predicted"/>
<keyword evidence="3" id="KW-1185">Reference proteome</keyword>
<name>A0A0C4E1L4_MAGP6</name>
<dbReference type="EMBL" id="GL876970">
    <property type="protein sequence ID" value="KLU87277.1"/>
    <property type="molecule type" value="Genomic_DNA"/>
</dbReference>
<evidence type="ECO:0000313" key="2">
    <source>
        <dbReference type="EnsemblFungi" id="MAPG_06278T0"/>
    </source>
</evidence>
<reference evidence="3" key="2">
    <citation type="submission" date="2010-05" db="EMBL/GenBank/DDBJ databases">
        <title>The genome sequence of Magnaporthe poae strain ATCC 64411.</title>
        <authorList>
            <person name="Ma L.-J."/>
            <person name="Dead R."/>
            <person name="Young S."/>
            <person name="Zeng Q."/>
            <person name="Koehrsen M."/>
            <person name="Alvarado L."/>
            <person name="Berlin A."/>
            <person name="Chapman S.B."/>
            <person name="Chen Z."/>
            <person name="Freedman E."/>
            <person name="Gellesch M."/>
            <person name="Goldberg J."/>
            <person name="Griggs A."/>
            <person name="Gujja S."/>
            <person name="Heilman E.R."/>
            <person name="Heiman D."/>
            <person name="Hepburn T."/>
            <person name="Howarth C."/>
            <person name="Jen D."/>
            <person name="Larson L."/>
            <person name="Mehta T."/>
            <person name="Neiman D."/>
            <person name="Pearson M."/>
            <person name="Roberts A."/>
            <person name="Saif S."/>
            <person name="Shea T."/>
            <person name="Shenoy N."/>
            <person name="Sisk P."/>
            <person name="Stolte C."/>
            <person name="Sykes S."/>
            <person name="Walk T."/>
            <person name="White J."/>
            <person name="Yandava C."/>
            <person name="Haas B."/>
            <person name="Nusbaum C."/>
            <person name="Birren B."/>
        </authorList>
    </citation>
    <scope>NUCLEOTIDE SEQUENCE [LARGE SCALE GENOMIC DNA]</scope>
    <source>
        <strain evidence="3">ATCC 64411 / 73-15</strain>
    </source>
</reference>